<dbReference type="GO" id="GO:0008483">
    <property type="term" value="F:transaminase activity"/>
    <property type="evidence" value="ECO:0007669"/>
    <property type="project" value="UniProtKB-KW"/>
</dbReference>
<dbReference type="Proteomes" id="UP001595823">
    <property type="component" value="Unassembled WGS sequence"/>
</dbReference>
<dbReference type="Pfam" id="PF00155">
    <property type="entry name" value="Aminotran_1_2"/>
    <property type="match status" value="1"/>
</dbReference>
<keyword evidence="2" id="KW-0663">Pyridoxal phosphate</keyword>
<dbReference type="RefSeq" id="WP_380624668.1">
    <property type="nucleotide sequence ID" value="NZ_JBHSDK010000035.1"/>
</dbReference>
<dbReference type="InterPro" id="IPR004839">
    <property type="entry name" value="Aminotransferase_I/II_large"/>
</dbReference>
<keyword evidence="7" id="KW-0808">Transferase</keyword>
<evidence type="ECO:0000256" key="2">
    <source>
        <dbReference type="ARBA" id="ARBA00022898"/>
    </source>
</evidence>
<evidence type="ECO:0000313" key="8">
    <source>
        <dbReference type="Proteomes" id="UP001595823"/>
    </source>
</evidence>
<keyword evidence="7" id="KW-0032">Aminotransferase</keyword>
<evidence type="ECO:0000256" key="5">
    <source>
        <dbReference type="ARBA" id="ARBA00023163"/>
    </source>
</evidence>
<dbReference type="SMART" id="SM00345">
    <property type="entry name" value="HTH_GNTR"/>
    <property type="match status" value="1"/>
</dbReference>
<evidence type="ECO:0000256" key="3">
    <source>
        <dbReference type="ARBA" id="ARBA00023015"/>
    </source>
</evidence>
<evidence type="ECO:0000256" key="1">
    <source>
        <dbReference type="ARBA" id="ARBA00005384"/>
    </source>
</evidence>
<dbReference type="InterPro" id="IPR051446">
    <property type="entry name" value="HTH_trans_reg/aminotransferase"/>
</dbReference>
<dbReference type="PRINTS" id="PR00035">
    <property type="entry name" value="HTHGNTR"/>
</dbReference>
<dbReference type="PANTHER" id="PTHR46577:SF1">
    <property type="entry name" value="HTH-TYPE TRANSCRIPTIONAL REGULATORY PROTEIN GABR"/>
    <property type="match status" value="1"/>
</dbReference>
<dbReference type="CDD" id="cd00609">
    <property type="entry name" value="AAT_like"/>
    <property type="match status" value="1"/>
</dbReference>
<comment type="caution">
    <text evidence="7">The sequence shown here is derived from an EMBL/GenBank/DDBJ whole genome shotgun (WGS) entry which is preliminary data.</text>
</comment>
<dbReference type="PANTHER" id="PTHR46577">
    <property type="entry name" value="HTH-TYPE TRANSCRIPTIONAL REGULATORY PROTEIN GABR"/>
    <property type="match status" value="1"/>
</dbReference>
<dbReference type="PROSITE" id="PS50949">
    <property type="entry name" value="HTH_GNTR"/>
    <property type="match status" value="1"/>
</dbReference>
<dbReference type="InterPro" id="IPR015421">
    <property type="entry name" value="PyrdxlP-dep_Trfase_major"/>
</dbReference>
<protein>
    <submittedName>
        <fullName evidence="7">PLP-dependent aminotransferase family protein</fullName>
    </submittedName>
</protein>
<dbReference type="InterPro" id="IPR036388">
    <property type="entry name" value="WH-like_DNA-bd_sf"/>
</dbReference>
<evidence type="ECO:0000313" key="7">
    <source>
        <dbReference type="EMBL" id="MFC4337556.1"/>
    </source>
</evidence>
<evidence type="ECO:0000259" key="6">
    <source>
        <dbReference type="PROSITE" id="PS50949"/>
    </source>
</evidence>
<dbReference type="Gene3D" id="1.10.10.10">
    <property type="entry name" value="Winged helix-like DNA-binding domain superfamily/Winged helix DNA-binding domain"/>
    <property type="match status" value="1"/>
</dbReference>
<keyword evidence="8" id="KW-1185">Reference proteome</keyword>
<dbReference type="InterPro" id="IPR036390">
    <property type="entry name" value="WH_DNA-bd_sf"/>
</dbReference>
<gene>
    <name evidence="7" type="ORF">ACFPET_20370</name>
</gene>
<feature type="domain" description="HTH gntR-type" evidence="6">
    <location>
        <begin position="25"/>
        <end position="93"/>
    </location>
</feature>
<dbReference type="Pfam" id="PF00392">
    <property type="entry name" value="GntR"/>
    <property type="match status" value="1"/>
</dbReference>
<dbReference type="SUPFAM" id="SSF46785">
    <property type="entry name" value="Winged helix' DNA-binding domain"/>
    <property type="match status" value="1"/>
</dbReference>
<dbReference type="Gene3D" id="3.40.640.10">
    <property type="entry name" value="Type I PLP-dependent aspartate aminotransferase-like (Major domain)"/>
    <property type="match status" value="1"/>
</dbReference>
<proteinExistence type="inferred from homology"/>
<keyword evidence="4" id="KW-0238">DNA-binding</keyword>
<dbReference type="InterPro" id="IPR015424">
    <property type="entry name" value="PyrdxlP-dep_Trfase"/>
</dbReference>
<organism evidence="7 8">
    <name type="scientific">Salininema proteolyticum</name>
    <dbReference type="NCBI Taxonomy" id="1607685"/>
    <lineage>
        <taxon>Bacteria</taxon>
        <taxon>Bacillati</taxon>
        <taxon>Actinomycetota</taxon>
        <taxon>Actinomycetes</taxon>
        <taxon>Glycomycetales</taxon>
        <taxon>Glycomycetaceae</taxon>
        <taxon>Salininema</taxon>
    </lineage>
</organism>
<accession>A0ABV8U4R5</accession>
<comment type="similarity">
    <text evidence="1">In the C-terminal section; belongs to the class-I pyridoxal-phosphate-dependent aminotransferase family.</text>
</comment>
<keyword evidence="5" id="KW-0804">Transcription</keyword>
<dbReference type="EMBL" id="JBHSDK010000035">
    <property type="protein sequence ID" value="MFC4337556.1"/>
    <property type="molecule type" value="Genomic_DNA"/>
</dbReference>
<dbReference type="InterPro" id="IPR000524">
    <property type="entry name" value="Tscrpt_reg_HTH_GntR"/>
</dbReference>
<dbReference type="SUPFAM" id="SSF53383">
    <property type="entry name" value="PLP-dependent transferases"/>
    <property type="match status" value="1"/>
</dbReference>
<sequence>MSNRPGRLSVEHLTAGLYGWQDGPGPRYLRLAEALRSLVDSGSVAPGTRLPAERPLAAALEVSRNTVAAAYRHLRDDGWLDARQGAAPRVAAATHLSGDYAASADPFADFFRESPRPRHDLTIASPPPAPAVLDALGRLPDLMPESAGLDGGCYPSGHPLLLEAVVRKLRDDGIPARPEEIVVTSGAQQALALVAAALYRPRRVAAIETVTFPGLIDAIRRRGRQRLVTLPVEQDGLQVDAAARLIRATSPSAAYVTSFQNPTGRSISDAGKEVLLDAAAAAGTTVVEDRVLADLPLKGQEPSAPLAALSPDSPVITIGSISKVLWGGLRIGWIHTNRTLASLLRARRSALDLGSPAPMQFAAAWLLQNHYEDSRAWRVRQLRSSLDALTSAITDAGLDWRYQEPHGGLNLWIRLPRPTARAFADRAARDGVPVVPGNVFTTAAGVAADRIRIPFYLPPDDLASAVTILTASWERHRRADPRL</sequence>
<reference evidence="8" key="1">
    <citation type="journal article" date="2019" name="Int. J. Syst. Evol. Microbiol.">
        <title>The Global Catalogue of Microorganisms (GCM) 10K type strain sequencing project: providing services to taxonomists for standard genome sequencing and annotation.</title>
        <authorList>
            <consortium name="The Broad Institute Genomics Platform"/>
            <consortium name="The Broad Institute Genome Sequencing Center for Infectious Disease"/>
            <person name="Wu L."/>
            <person name="Ma J."/>
        </authorList>
    </citation>
    <scope>NUCLEOTIDE SEQUENCE [LARGE SCALE GENOMIC DNA]</scope>
    <source>
        <strain evidence="8">IBRC-M 10908</strain>
    </source>
</reference>
<keyword evidence="3" id="KW-0805">Transcription regulation</keyword>
<evidence type="ECO:0000256" key="4">
    <source>
        <dbReference type="ARBA" id="ARBA00023125"/>
    </source>
</evidence>
<dbReference type="CDD" id="cd07377">
    <property type="entry name" value="WHTH_GntR"/>
    <property type="match status" value="1"/>
</dbReference>
<name>A0ABV8U4R5_9ACTN</name>